<dbReference type="Gene3D" id="1.25.40.10">
    <property type="entry name" value="Tetratricopeptide repeat domain"/>
    <property type="match status" value="1"/>
</dbReference>
<evidence type="ECO:0000313" key="4">
    <source>
        <dbReference type="Proteomes" id="UP001321760"/>
    </source>
</evidence>
<sequence length="847" mass="95860">MAVKSEGNELIVKTHKKVEEGNELAVQTYNKVEEGNRFAIKTYSKVEEGNELAVKTYNKVKEVAVVLTAANLKEHVPPPMKFPVYSINIQENPTFFRRETELKKLHQLLIEDHNKAKPAAYALRGNPRVSADPENQIGILRTFSSIRRRLRLFSDDTIENSQKRWLLIFNNVSGFESVARFWPTSCAQSSAIIATYQKVDTRSIPLSHQVAVNPLDKEARADLLYKLSCQQIDKSPDKLTPKNHSSAAVISHILGGSPFYLAIAQGFMTTSGTALPEYLARIESRSHLGSRVDEGGDYKKPADATHDWLIQQLDPGATKLLYMIAFMNPEHVGEDLIIGEQAHQEPSLEFLDDRDQYIEYVSQLGQCSLVHRDGLGTNQRYLTMHRSNREAMLLRLNKYPEERDQTLERVLHLLRVNFSPPSRLQIANQSVWPRLTRVLPHVLGALKAFKRASPSMSGSEFFAQLISDVGGMDLYNRGLISKAYDLNLAVEKMLDSLEYPLETPLRGDTLTIRGLCTDNMAIEKRREGLEIRQKCLDIRQRCFATIAPANITLDDRMRLYNSYTDLVCCLQQINDFKGGPKDDKRLLYKYAKYYNQMAYVLLWENNRRNAMNFAKQARKALQVLEGTLTDSEKACGKDNIRTLEISLNVSITNFLLSDLQEAETRLRNTINTAEKISGWPRANTVRGRYYLSQVLLRMVEEGGDATRRDEALKLEKEAKEDLDQLLKLDDSDIASEYPGNFPLLFDYLVHWENRLVTPRKPYEPTAIPEPIQAQGSSNAAILANFVEQNGLACVKNAVQAIDRPLRDSDESLVVPNNVELVVRTSVDISVRNGANARLSKSSELVLA</sequence>
<dbReference type="InterPro" id="IPR056681">
    <property type="entry name" value="DUF7779"/>
</dbReference>
<gene>
    <name evidence="3" type="ORF">QBC34DRAFT_496876</name>
</gene>
<organism evidence="3 4">
    <name type="scientific">Podospora aff. communis PSN243</name>
    <dbReference type="NCBI Taxonomy" id="3040156"/>
    <lineage>
        <taxon>Eukaryota</taxon>
        <taxon>Fungi</taxon>
        <taxon>Dikarya</taxon>
        <taxon>Ascomycota</taxon>
        <taxon>Pezizomycotina</taxon>
        <taxon>Sordariomycetes</taxon>
        <taxon>Sordariomycetidae</taxon>
        <taxon>Sordariales</taxon>
        <taxon>Podosporaceae</taxon>
        <taxon>Podospora</taxon>
    </lineage>
</organism>
<dbReference type="Proteomes" id="UP001321760">
    <property type="component" value="Unassembled WGS sequence"/>
</dbReference>
<evidence type="ECO:0000256" key="1">
    <source>
        <dbReference type="SAM" id="Coils"/>
    </source>
</evidence>
<keyword evidence="1" id="KW-0175">Coiled coil</keyword>
<dbReference type="AlphaFoldDB" id="A0AAV9GI00"/>
<dbReference type="Pfam" id="PF25000">
    <property type="entry name" value="DUF7779"/>
    <property type="match status" value="1"/>
</dbReference>
<reference evidence="3" key="2">
    <citation type="submission" date="2023-05" db="EMBL/GenBank/DDBJ databases">
        <authorList>
            <consortium name="Lawrence Berkeley National Laboratory"/>
            <person name="Steindorff A."/>
            <person name="Hensen N."/>
            <person name="Bonometti L."/>
            <person name="Westerberg I."/>
            <person name="Brannstrom I.O."/>
            <person name="Guillou S."/>
            <person name="Cros-Aarteil S."/>
            <person name="Calhoun S."/>
            <person name="Haridas S."/>
            <person name="Kuo A."/>
            <person name="Mondo S."/>
            <person name="Pangilinan J."/>
            <person name="Riley R."/>
            <person name="Labutti K."/>
            <person name="Andreopoulos B."/>
            <person name="Lipzen A."/>
            <person name="Chen C."/>
            <person name="Yanf M."/>
            <person name="Daum C."/>
            <person name="Ng V."/>
            <person name="Clum A."/>
            <person name="Ohm R."/>
            <person name="Martin F."/>
            <person name="Silar P."/>
            <person name="Natvig D."/>
            <person name="Lalanne C."/>
            <person name="Gautier V."/>
            <person name="Ament-Velasquez S.L."/>
            <person name="Kruys A."/>
            <person name="Hutchinson M.I."/>
            <person name="Powell A.J."/>
            <person name="Barry K."/>
            <person name="Miller A.N."/>
            <person name="Grigoriev I.V."/>
            <person name="Debuchy R."/>
            <person name="Gladieux P."/>
            <person name="Thoren M.H."/>
            <person name="Johannesson H."/>
        </authorList>
    </citation>
    <scope>NUCLEOTIDE SEQUENCE</scope>
    <source>
        <strain evidence="3">PSN243</strain>
    </source>
</reference>
<proteinExistence type="predicted"/>
<feature type="domain" description="DUF7779" evidence="2">
    <location>
        <begin position="308"/>
        <end position="397"/>
    </location>
</feature>
<comment type="caution">
    <text evidence="3">The sequence shown here is derived from an EMBL/GenBank/DDBJ whole genome shotgun (WGS) entry which is preliminary data.</text>
</comment>
<reference evidence="3" key="1">
    <citation type="journal article" date="2023" name="Mol. Phylogenet. Evol.">
        <title>Genome-scale phylogeny and comparative genomics of the fungal order Sordariales.</title>
        <authorList>
            <person name="Hensen N."/>
            <person name="Bonometti L."/>
            <person name="Westerberg I."/>
            <person name="Brannstrom I.O."/>
            <person name="Guillou S."/>
            <person name="Cros-Aarteil S."/>
            <person name="Calhoun S."/>
            <person name="Haridas S."/>
            <person name="Kuo A."/>
            <person name="Mondo S."/>
            <person name="Pangilinan J."/>
            <person name="Riley R."/>
            <person name="LaButti K."/>
            <person name="Andreopoulos B."/>
            <person name="Lipzen A."/>
            <person name="Chen C."/>
            <person name="Yan M."/>
            <person name="Daum C."/>
            <person name="Ng V."/>
            <person name="Clum A."/>
            <person name="Steindorff A."/>
            <person name="Ohm R.A."/>
            <person name="Martin F."/>
            <person name="Silar P."/>
            <person name="Natvig D.O."/>
            <person name="Lalanne C."/>
            <person name="Gautier V."/>
            <person name="Ament-Velasquez S.L."/>
            <person name="Kruys A."/>
            <person name="Hutchinson M.I."/>
            <person name="Powell A.J."/>
            <person name="Barry K."/>
            <person name="Miller A.N."/>
            <person name="Grigoriev I.V."/>
            <person name="Debuchy R."/>
            <person name="Gladieux P."/>
            <person name="Hiltunen Thoren M."/>
            <person name="Johannesson H."/>
        </authorList>
    </citation>
    <scope>NUCLEOTIDE SEQUENCE</scope>
    <source>
        <strain evidence="3">PSN243</strain>
    </source>
</reference>
<dbReference type="EMBL" id="MU865956">
    <property type="protein sequence ID" value="KAK4446601.1"/>
    <property type="molecule type" value="Genomic_DNA"/>
</dbReference>
<keyword evidence="4" id="KW-1185">Reference proteome</keyword>
<evidence type="ECO:0000259" key="2">
    <source>
        <dbReference type="Pfam" id="PF25000"/>
    </source>
</evidence>
<accession>A0AAV9GI00</accession>
<dbReference type="InterPro" id="IPR011990">
    <property type="entry name" value="TPR-like_helical_dom_sf"/>
</dbReference>
<feature type="coiled-coil region" evidence="1">
    <location>
        <begin position="614"/>
        <end position="676"/>
    </location>
</feature>
<name>A0AAV9GI00_9PEZI</name>
<protein>
    <recommendedName>
        <fullName evidence="2">DUF7779 domain-containing protein</fullName>
    </recommendedName>
</protein>
<evidence type="ECO:0000313" key="3">
    <source>
        <dbReference type="EMBL" id="KAK4446601.1"/>
    </source>
</evidence>